<sequence>MTAAFDLPRRVDVGRHVRAALGPQPVRTVEELLPGQIHGAGLWTIEPDDTIVAARRDAYSSGSVREPLTAALVIAWGRDLNLGTDPLDVYAGRLTDDPDVAERVCARVAEMVRAEQSVGRTWPTARPAVMWARRLVRTRELVVEGDRLFWRPRPADPVLGGPGRPADQPDPAGGRAPAGLFGRLRGAGRLDGVEPVTAAAVEQVVRFGGYLSSHDERPDYGAVVDELRRLAGLPPSAPAASPDAGPGTTWLRRKPSTS</sequence>
<gene>
    <name evidence="2" type="ORF">EV378_1253</name>
</gene>
<evidence type="ECO:0000313" key="3">
    <source>
        <dbReference type="Proteomes" id="UP000295560"/>
    </source>
</evidence>
<evidence type="ECO:0000256" key="1">
    <source>
        <dbReference type="SAM" id="MobiDB-lite"/>
    </source>
</evidence>
<feature type="region of interest" description="Disordered" evidence="1">
    <location>
        <begin position="154"/>
        <end position="177"/>
    </location>
</feature>
<protein>
    <submittedName>
        <fullName evidence="2">Uncharacterized protein</fullName>
    </submittedName>
</protein>
<dbReference type="EMBL" id="SMFZ01000001">
    <property type="protein sequence ID" value="TCK25445.1"/>
    <property type="molecule type" value="Genomic_DNA"/>
</dbReference>
<comment type="caution">
    <text evidence="2">The sequence shown here is derived from an EMBL/GenBank/DDBJ whole genome shotgun (WGS) entry which is preliminary data.</text>
</comment>
<name>A0A4R1HWK9_PSEEN</name>
<keyword evidence="3" id="KW-1185">Reference proteome</keyword>
<reference evidence="2 3" key="1">
    <citation type="submission" date="2019-03" db="EMBL/GenBank/DDBJ databases">
        <title>Sequencing the genomes of 1000 actinobacteria strains.</title>
        <authorList>
            <person name="Klenk H.-P."/>
        </authorList>
    </citation>
    <scope>NUCLEOTIDE SEQUENCE [LARGE SCALE GENOMIC DNA]</scope>
    <source>
        <strain evidence="2 3">DSM 44969</strain>
    </source>
</reference>
<dbReference type="RefSeq" id="WP_132421750.1">
    <property type="nucleotide sequence ID" value="NZ_SMFZ01000001.1"/>
</dbReference>
<dbReference type="Proteomes" id="UP000295560">
    <property type="component" value="Unassembled WGS sequence"/>
</dbReference>
<proteinExistence type="predicted"/>
<accession>A0A4R1HWK9</accession>
<evidence type="ECO:0000313" key="2">
    <source>
        <dbReference type="EMBL" id="TCK25445.1"/>
    </source>
</evidence>
<feature type="compositionally biased region" description="Low complexity" evidence="1">
    <location>
        <begin position="233"/>
        <end position="247"/>
    </location>
</feature>
<feature type="region of interest" description="Disordered" evidence="1">
    <location>
        <begin position="233"/>
        <end position="258"/>
    </location>
</feature>
<dbReference type="AlphaFoldDB" id="A0A4R1HWK9"/>
<organism evidence="2 3">
    <name type="scientific">Pseudonocardia endophytica</name>
    <dbReference type="NCBI Taxonomy" id="401976"/>
    <lineage>
        <taxon>Bacteria</taxon>
        <taxon>Bacillati</taxon>
        <taxon>Actinomycetota</taxon>
        <taxon>Actinomycetes</taxon>
        <taxon>Pseudonocardiales</taxon>
        <taxon>Pseudonocardiaceae</taxon>
        <taxon>Pseudonocardia</taxon>
    </lineage>
</organism>